<comment type="caution">
    <text evidence="3">The sequence shown here is derived from an EMBL/GenBank/DDBJ whole genome shotgun (WGS) entry which is preliminary data.</text>
</comment>
<dbReference type="Pfam" id="PF04350">
    <property type="entry name" value="PilO"/>
    <property type="match status" value="1"/>
</dbReference>
<keyword evidence="2" id="KW-1133">Transmembrane helix</keyword>
<reference evidence="3 4" key="1">
    <citation type="submission" date="2024-09" db="EMBL/GenBank/DDBJ databases">
        <title>Laminarin stimulates single cell rates of sulfate reduction while oxygen inhibits transcriptomic activity in coastal marine sediment.</title>
        <authorList>
            <person name="Lindsay M."/>
            <person name="Orcutt B."/>
            <person name="Emerson D."/>
            <person name="Stepanauskas R."/>
            <person name="D'Angelo T."/>
        </authorList>
    </citation>
    <scope>NUCLEOTIDE SEQUENCE [LARGE SCALE GENOMIC DNA]</scope>
    <source>
        <strain evidence="3">SAG AM-311-K15</strain>
    </source>
</reference>
<evidence type="ECO:0000313" key="3">
    <source>
        <dbReference type="EMBL" id="MFC1852601.1"/>
    </source>
</evidence>
<keyword evidence="2" id="KW-0812">Transmembrane</keyword>
<evidence type="ECO:0000256" key="2">
    <source>
        <dbReference type="SAM" id="Phobius"/>
    </source>
</evidence>
<feature type="coiled-coil region" evidence="1">
    <location>
        <begin position="36"/>
        <end position="80"/>
    </location>
</feature>
<dbReference type="InterPro" id="IPR014717">
    <property type="entry name" value="Transl_elong_EF1B/ribsomal_bS6"/>
</dbReference>
<protein>
    <submittedName>
        <fullName evidence="3">Type 4a pilus biogenesis protein PilO</fullName>
    </submittedName>
</protein>
<dbReference type="PANTHER" id="PTHR39555:SF1">
    <property type="entry name" value="TYPE IV PILUS INNER MEMBRANE COMPONENT PILO"/>
    <property type="match status" value="1"/>
</dbReference>
<dbReference type="EMBL" id="JBHPBY010000337">
    <property type="protein sequence ID" value="MFC1852601.1"/>
    <property type="molecule type" value="Genomic_DNA"/>
</dbReference>
<gene>
    <name evidence="3" type="ORF">ACFL27_20580</name>
</gene>
<dbReference type="Proteomes" id="UP001594351">
    <property type="component" value="Unassembled WGS sequence"/>
</dbReference>
<dbReference type="PANTHER" id="PTHR39555">
    <property type="entry name" value="FIMBRIAL ASSEMBLY PROTEIN PILO-LIKE PROTEIN-RELATED"/>
    <property type="match status" value="1"/>
</dbReference>
<organism evidence="3 4">
    <name type="scientific">candidate division CSSED10-310 bacterium</name>
    <dbReference type="NCBI Taxonomy" id="2855610"/>
    <lineage>
        <taxon>Bacteria</taxon>
        <taxon>Bacteria division CSSED10-310</taxon>
    </lineage>
</organism>
<feature type="transmembrane region" description="Helical" evidence="2">
    <location>
        <begin position="17"/>
        <end position="36"/>
    </location>
</feature>
<proteinExistence type="predicted"/>
<sequence>MKALIDRLMTVPLWQKALGVGVIVVVMVGAFYFMIYTEKVEEIERLNGKIEELVKKINKAKEMSEKLEQFRKEHFLLKRRLDLTIGILPNKEEMDRLIIATEGLATQSGLQVLAFNPKPPRSKGFYGETPIDIQVIGGYHDLGYFFEKIANESRIINISGINMNVIGLKGQKRSAIKAKFTATAFWFQESNV</sequence>
<dbReference type="Gene3D" id="3.30.70.60">
    <property type="match status" value="1"/>
</dbReference>
<name>A0ABV6Z2M9_UNCC1</name>
<keyword evidence="1" id="KW-0175">Coiled coil</keyword>
<dbReference type="InterPro" id="IPR007445">
    <property type="entry name" value="PilO"/>
</dbReference>
<evidence type="ECO:0000313" key="4">
    <source>
        <dbReference type="Proteomes" id="UP001594351"/>
    </source>
</evidence>
<accession>A0ABV6Z2M9</accession>
<evidence type="ECO:0000256" key="1">
    <source>
        <dbReference type="SAM" id="Coils"/>
    </source>
</evidence>
<keyword evidence="4" id="KW-1185">Reference proteome</keyword>
<keyword evidence="2" id="KW-0472">Membrane</keyword>